<evidence type="ECO:0000256" key="2">
    <source>
        <dbReference type="SAM" id="Phobius"/>
    </source>
</evidence>
<evidence type="ECO:0000256" key="1">
    <source>
        <dbReference type="ARBA" id="ARBA00022481"/>
    </source>
</evidence>
<dbReference type="PRINTS" id="PR00813">
    <property type="entry name" value="BCTERIALGSPG"/>
</dbReference>
<dbReference type="InterPro" id="IPR000983">
    <property type="entry name" value="Bac_GSPG_pilin"/>
</dbReference>
<dbReference type="NCBIfam" id="TIGR02532">
    <property type="entry name" value="IV_pilin_GFxxxE"/>
    <property type="match status" value="1"/>
</dbReference>
<evidence type="ECO:0000313" key="4">
    <source>
        <dbReference type="Proteomes" id="UP001190925"/>
    </source>
</evidence>
<feature type="transmembrane region" description="Helical" evidence="2">
    <location>
        <begin position="12"/>
        <end position="36"/>
    </location>
</feature>
<keyword evidence="4" id="KW-1185">Reference proteome</keyword>
<proteinExistence type="predicted"/>
<keyword evidence="2" id="KW-0812">Transmembrane</keyword>
<dbReference type="Gene3D" id="3.30.700.10">
    <property type="entry name" value="Glycoprotein, Type 4 Pilin"/>
    <property type="match status" value="1"/>
</dbReference>
<protein>
    <submittedName>
        <fullName evidence="3">Uncharacterized protein</fullName>
    </submittedName>
</protein>
<dbReference type="PANTHER" id="PTHR30093">
    <property type="entry name" value="GENERAL SECRETION PATHWAY PROTEIN G"/>
    <property type="match status" value="1"/>
</dbReference>
<dbReference type="EMBL" id="PRLK01000002">
    <property type="protein sequence ID" value="RYC72865.1"/>
    <property type="molecule type" value="Genomic_DNA"/>
</dbReference>
<dbReference type="InterPro" id="IPR012902">
    <property type="entry name" value="N_methyl_site"/>
</dbReference>
<keyword evidence="2" id="KW-1133">Transmembrane helix</keyword>
<dbReference type="SUPFAM" id="SSF54523">
    <property type="entry name" value="Pili subunits"/>
    <property type="match status" value="1"/>
</dbReference>
<dbReference type="InterPro" id="IPR045584">
    <property type="entry name" value="Pilin-like"/>
</dbReference>
<organism evidence="3 4">
    <name type="scientific">Candidatus Nanogingivalis gingivitcus</name>
    <dbReference type="NCBI Taxonomy" id="2171992"/>
    <lineage>
        <taxon>Bacteria</taxon>
        <taxon>Candidatus Saccharimonadota</taxon>
        <taxon>Candidatus Nanosyncoccalia</taxon>
        <taxon>Candidatus Nanogingivales</taxon>
        <taxon>Candidatus Nanogingivalaceae</taxon>
        <taxon>Candidatus Nanogingivalis</taxon>
    </lineage>
</organism>
<reference evidence="3 4" key="2">
    <citation type="journal article" date="2020" name="Cell Rep.">
        <title>Acquisition and Adaptation of Ultra-small Parasitic Reduced Genome Bacteria to Mammalian Hosts.</title>
        <authorList>
            <person name="McLean J.S."/>
            <person name="Bor B."/>
            <person name="Kerns K.A."/>
            <person name="Liu Q."/>
            <person name="To T.T."/>
            <person name="Solden L."/>
            <person name="Hendrickson E.L."/>
            <person name="Wrighton K."/>
            <person name="Shi W."/>
            <person name="He X."/>
        </authorList>
    </citation>
    <scope>NUCLEOTIDE SEQUENCE [LARGE SCALE GENOMIC DNA]</scope>
    <source>
        <strain evidence="3 4">TM7_CMJM_G6_1_HOT_870</strain>
    </source>
</reference>
<name>A0ABY0FL30_9BACT</name>
<keyword evidence="2" id="KW-0472">Membrane</keyword>
<gene>
    <name evidence="3" type="ORF">G6CMJM_00201</name>
</gene>
<keyword evidence="1" id="KW-0488">Methylation</keyword>
<reference evidence="3 4" key="1">
    <citation type="journal article" date="2018" name="bioRxiv">
        <title>Evidence of independent acquisition and adaption of ultra-small bacteria to human hosts across the highly diverse yet reduced genomes of the phylum Saccharibacteria.</title>
        <authorList>
            <person name="McLean J.S."/>
            <person name="Bor B."/>
            <person name="To T.T."/>
            <person name="Liu Q."/>
            <person name="Kearns K.A."/>
            <person name="Solden L.M."/>
            <person name="Wrighton K.C."/>
            <person name="He X."/>
            <person name="Shi W."/>
        </authorList>
    </citation>
    <scope>NUCLEOTIDE SEQUENCE [LARGE SCALE GENOMIC DNA]</scope>
    <source>
        <strain evidence="3 4">TM7_CMJM_G6_1_HOT_870</strain>
    </source>
</reference>
<sequence>MNQTTTKKGFTIIEVVLVLAIAGLIFLMVFLALPALQRSQRDTQRKNDISRLQAAINDYKSANRGKLPANNADLQTVITNYVKQGNSTFLDPSTNEQYTVQLSTNNEQAVKAGTILYYQHANCGDNGVAQAGNGPVLRAGLEGQNIAYCLQA</sequence>
<dbReference type="Pfam" id="PF07963">
    <property type="entry name" value="N_methyl"/>
    <property type="match status" value="1"/>
</dbReference>
<comment type="caution">
    <text evidence="3">The sequence shown here is derived from an EMBL/GenBank/DDBJ whole genome shotgun (WGS) entry which is preliminary data.</text>
</comment>
<accession>A0ABY0FL30</accession>
<dbReference type="Proteomes" id="UP001190925">
    <property type="component" value="Unassembled WGS sequence"/>
</dbReference>
<evidence type="ECO:0000313" key="3">
    <source>
        <dbReference type="EMBL" id="RYC72865.1"/>
    </source>
</evidence>
<dbReference type="RefSeq" id="WP_129718624.1">
    <property type="nucleotide sequence ID" value="NZ_PRLK01000002.1"/>
</dbReference>